<feature type="compositionally biased region" description="Low complexity" evidence="1">
    <location>
        <begin position="241"/>
        <end position="253"/>
    </location>
</feature>
<dbReference type="EMBL" id="CM010722">
    <property type="protein sequence ID" value="RZC73679.1"/>
    <property type="molecule type" value="Genomic_DNA"/>
</dbReference>
<dbReference type="PANTHER" id="PTHR13383:SF11">
    <property type="entry name" value="RIBONUCLEASE H2 SUBUNIT B"/>
    <property type="match status" value="1"/>
</dbReference>
<dbReference type="InterPro" id="IPR041195">
    <property type="entry name" value="Rnh202_N"/>
</dbReference>
<feature type="region of interest" description="Disordered" evidence="1">
    <location>
        <begin position="233"/>
        <end position="279"/>
    </location>
</feature>
<accession>A0A4Y7KP06</accession>
<reference evidence="3 4" key="1">
    <citation type="journal article" date="2018" name="Science">
        <title>The opium poppy genome and morphinan production.</title>
        <authorList>
            <person name="Guo L."/>
            <person name="Winzer T."/>
            <person name="Yang X."/>
            <person name="Li Y."/>
            <person name="Ning Z."/>
            <person name="He Z."/>
            <person name="Teodor R."/>
            <person name="Lu Y."/>
            <person name="Bowser T.A."/>
            <person name="Graham I.A."/>
            <person name="Ye K."/>
        </authorList>
    </citation>
    <scope>NUCLEOTIDE SEQUENCE [LARGE SCALE GENOMIC DNA]</scope>
    <source>
        <strain evidence="4">cv. HN1</strain>
        <tissue evidence="3">Leaves</tissue>
    </source>
</reference>
<evidence type="ECO:0000313" key="3">
    <source>
        <dbReference type="EMBL" id="RZC73679.1"/>
    </source>
</evidence>
<gene>
    <name evidence="3" type="ORF">C5167_049158</name>
</gene>
<protein>
    <recommendedName>
        <fullName evidence="2">Rnh202 triple barrel domain-containing protein</fullName>
    </recommendedName>
</protein>
<dbReference type="Proteomes" id="UP000316621">
    <property type="component" value="Chromosome 8"/>
</dbReference>
<dbReference type="FunFam" id="2.20.25.530:FF:000002">
    <property type="entry name" value="Ribonuclease H2 subunit B"/>
    <property type="match status" value="1"/>
</dbReference>
<evidence type="ECO:0000259" key="2">
    <source>
        <dbReference type="Pfam" id="PF17745"/>
    </source>
</evidence>
<dbReference type="GO" id="GO:0005654">
    <property type="term" value="C:nucleoplasm"/>
    <property type="evidence" value="ECO:0007669"/>
    <property type="project" value="TreeGrafter"/>
</dbReference>
<evidence type="ECO:0000313" key="4">
    <source>
        <dbReference type="Proteomes" id="UP000316621"/>
    </source>
</evidence>
<proteinExistence type="predicted"/>
<organism evidence="3 4">
    <name type="scientific">Papaver somniferum</name>
    <name type="common">Opium poppy</name>
    <dbReference type="NCBI Taxonomy" id="3469"/>
    <lineage>
        <taxon>Eukaryota</taxon>
        <taxon>Viridiplantae</taxon>
        <taxon>Streptophyta</taxon>
        <taxon>Embryophyta</taxon>
        <taxon>Tracheophyta</taxon>
        <taxon>Spermatophyta</taxon>
        <taxon>Magnoliopsida</taxon>
        <taxon>Ranunculales</taxon>
        <taxon>Papaveraceae</taxon>
        <taxon>Papaveroideae</taxon>
        <taxon>Papaver</taxon>
    </lineage>
</organism>
<dbReference type="STRING" id="3469.A0A4Y7KP06"/>
<dbReference type="Gramene" id="RZC73679">
    <property type="protein sequence ID" value="RZC73679"/>
    <property type="gene ID" value="C5167_049158"/>
</dbReference>
<sequence length="279" mass="31479">MSWWEGNEETRLLIAPESGSSTGTGNVDGVMLSLKHPKSGNKACYFLNNGSLQELNWFKQSYGSWFLGDYVCQDGGLYIATAIDPVFLFLPIFDEARLKKNGDQGMFRSVDEILFVDNYPGYRHLLSIAEDCMQIVCEMKESDAVAIEDYVLLNDSKVLAWMCHKVYQLKTTLPTLDKNYGAQSEKDTLIEAVALLGEYLNEERVKLLCNHLKLDLRQAPEPSSHEFVPHFVETAPADQAKNNSNKKTSNSGKQAKKMKAETNSQNIKDMFRRVTRSGK</sequence>
<evidence type="ECO:0000256" key="1">
    <source>
        <dbReference type="SAM" id="MobiDB-lite"/>
    </source>
</evidence>
<dbReference type="OMA" id="QIHCGHS"/>
<feature type="domain" description="Rnh202 triple barrel" evidence="2">
    <location>
        <begin position="30"/>
        <end position="84"/>
    </location>
</feature>
<dbReference type="GO" id="GO:0032299">
    <property type="term" value="C:ribonuclease H2 complex"/>
    <property type="evidence" value="ECO:0007669"/>
    <property type="project" value="InterPro"/>
</dbReference>
<dbReference type="GO" id="GO:0006401">
    <property type="term" value="P:RNA catabolic process"/>
    <property type="evidence" value="ECO:0007669"/>
    <property type="project" value="TreeGrafter"/>
</dbReference>
<dbReference type="Gene3D" id="1.10.20.120">
    <property type="match status" value="1"/>
</dbReference>
<dbReference type="InterPro" id="IPR040456">
    <property type="entry name" value="RNase_H2_suB"/>
</dbReference>
<dbReference type="AlphaFoldDB" id="A0A4Y7KP06"/>
<keyword evidence="4" id="KW-1185">Reference proteome</keyword>
<name>A0A4Y7KP06_PAPSO</name>
<dbReference type="CDD" id="cd09270">
    <property type="entry name" value="RNase_H2-B"/>
    <property type="match status" value="1"/>
</dbReference>
<dbReference type="Gene3D" id="2.20.25.530">
    <property type="match status" value="1"/>
</dbReference>
<dbReference type="PANTHER" id="PTHR13383">
    <property type="entry name" value="RIBONUCLEASE H2 SUBUNIT B"/>
    <property type="match status" value="1"/>
</dbReference>
<dbReference type="Pfam" id="PF17745">
    <property type="entry name" value="Ydr279_N"/>
    <property type="match status" value="1"/>
</dbReference>